<gene>
    <name evidence="2" type="ORF">SAMN04488238_109122</name>
</gene>
<dbReference type="Proteomes" id="UP000198539">
    <property type="component" value="Unassembled WGS sequence"/>
</dbReference>
<protein>
    <submittedName>
        <fullName evidence="2">Paraquat-inducible protein A</fullName>
    </submittedName>
</protein>
<evidence type="ECO:0000313" key="3">
    <source>
        <dbReference type="Proteomes" id="UP000198539"/>
    </source>
</evidence>
<feature type="transmembrane region" description="Helical" evidence="1">
    <location>
        <begin position="159"/>
        <end position="186"/>
    </location>
</feature>
<name>A0A1H3CD48_9RHOB</name>
<reference evidence="2 3" key="1">
    <citation type="submission" date="2016-10" db="EMBL/GenBank/DDBJ databases">
        <authorList>
            <person name="de Groot N.N."/>
        </authorList>
    </citation>
    <scope>NUCLEOTIDE SEQUENCE [LARGE SCALE GENOMIC DNA]</scope>
    <source>
        <strain evidence="2 3">CGMCC 1.8894</strain>
    </source>
</reference>
<accession>A0A1H3CD48</accession>
<feature type="transmembrane region" description="Helical" evidence="1">
    <location>
        <begin position="110"/>
        <end position="138"/>
    </location>
</feature>
<dbReference type="STRING" id="564137.SAMN04488238_109122"/>
<keyword evidence="1" id="KW-1133">Transmembrane helix</keyword>
<keyword evidence="3" id="KW-1185">Reference proteome</keyword>
<dbReference type="Pfam" id="PF04403">
    <property type="entry name" value="PqiA"/>
    <property type="match status" value="1"/>
</dbReference>
<evidence type="ECO:0000313" key="2">
    <source>
        <dbReference type="EMBL" id="SDX52112.1"/>
    </source>
</evidence>
<sequence>MSAASPPTAAQTVPVATVARDLDDLIACPHCDTLHRVTPLAPGEQARCSQCGHRLIAPRRDAFLQVIAMGITVAILMLGALFHPFIAISVSGMTRRTSVFDAALSFSSGVLLPLTVLTVAFIILIPVMRAAALVYVLVPLVRDRPAARYAKPMLRFAEFLHPWSMAEIFIISVAVALVKVAGLAMVTFGPAFYTFVALVIVVAVQDLFMCNFSIWQALERSESSDDSRRATA</sequence>
<dbReference type="OrthoDB" id="5291921at2"/>
<organism evidence="2 3">
    <name type="scientific">Roseicitreum antarcticum</name>
    <dbReference type="NCBI Taxonomy" id="564137"/>
    <lineage>
        <taxon>Bacteria</taxon>
        <taxon>Pseudomonadati</taxon>
        <taxon>Pseudomonadota</taxon>
        <taxon>Alphaproteobacteria</taxon>
        <taxon>Rhodobacterales</taxon>
        <taxon>Paracoccaceae</taxon>
        <taxon>Roseicitreum</taxon>
    </lineage>
</organism>
<dbReference type="InterPro" id="IPR007498">
    <property type="entry name" value="PqiA-like"/>
</dbReference>
<feature type="transmembrane region" description="Helical" evidence="1">
    <location>
        <begin position="62"/>
        <end position="90"/>
    </location>
</feature>
<keyword evidence="1" id="KW-0812">Transmembrane</keyword>
<proteinExistence type="predicted"/>
<evidence type="ECO:0000256" key="1">
    <source>
        <dbReference type="SAM" id="Phobius"/>
    </source>
</evidence>
<keyword evidence="1" id="KW-0472">Membrane</keyword>
<dbReference type="EMBL" id="FNOM01000009">
    <property type="protein sequence ID" value="SDX52112.1"/>
    <property type="molecule type" value="Genomic_DNA"/>
</dbReference>
<dbReference type="AlphaFoldDB" id="A0A1H3CD48"/>
<feature type="transmembrane region" description="Helical" evidence="1">
    <location>
        <begin position="192"/>
        <end position="214"/>
    </location>
</feature>